<dbReference type="AlphaFoldDB" id="A0A345ZB13"/>
<dbReference type="GO" id="GO:0009252">
    <property type="term" value="P:peptidoglycan biosynthetic process"/>
    <property type="evidence" value="ECO:0007669"/>
    <property type="project" value="UniProtKB-UniRule"/>
</dbReference>
<keyword evidence="7 14" id="KW-0547">Nucleotide-binding</keyword>
<proteinExistence type="inferred from homology"/>
<dbReference type="GO" id="GO:0008763">
    <property type="term" value="F:UDP-N-acetylmuramate-L-alanine ligase activity"/>
    <property type="evidence" value="ECO:0007669"/>
    <property type="project" value="UniProtKB-UniRule"/>
</dbReference>
<keyword evidence="10 14" id="KW-0573">Peptidoglycan synthesis</keyword>
<evidence type="ECO:0000256" key="10">
    <source>
        <dbReference type="ARBA" id="ARBA00022984"/>
    </source>
</evidence>
<feature type="domain" description="Mur ligase C-terminal" evidence="16">
    <location>
        <begin position="315"/>
        <end position="453"/>
    </location>
</feature>
<organism evidence="18 19">
    <name type="scientific">Candidatus Chromulinivorax destructor</name>
    <dbReference type="NCBI Taxonomy" id="2066483"/>
    <lineage>
        <taxon>Bacteria</taxon>
        <taxon>Candidatus Babelota</taxon>
        <taxon>Candidatus Babeliae</taxon>
        <taxon>Candidatus Babeliales</taxon>
        <taxon>Candidatus Chromulinivoraceae</taxon>
        <taxon>Candidatus Chromulinivorax</taxon>
    </lineage>
</organism>
<dbReference type="SUPFAM" id="SSF51984">
    <property type="entry name" value="MurCD N-terminal domain"/>
    <property type="match status" value="1"/>
</dbReference>
<dbReference type="KEGG" id="cdes:C0J27_01810"/>
<dbReference type="InterPro" id="IPR000713">
    <property type="entry name" value="Mur_ligase_N"/>
</dbReference>
<evidence type="ECO:0000256" key="8">
    <source>
        <dbReference type="ARBA" id="ARBA00022840"/>
    </source>
</evidence>
<keyword evidence="8 14" id="KW-0067">ATP-binding</keyword>
<dbReference type="UniPathway" id="UPA00219"/>
<evidence type="ECO:0000256" key="5">
    <source>
        <dbReference type="ARBA" id="ARBA00022598"/>
    </source>
</evidence>
<dbReference type="Gene3D" id="3.40.1190.10">
    <property type="entry name" value="Mur-like, catalytic domain"/>
    <property type="match status" value="1"/>
</dbReference>
<evidence type="ECO:0000256" key="3">
    <source>
        <dbReference type="ARBA" id="ARBA00012211"/>
    </source>
</evidence>
<dbReference type="InterPro" id="IPR004101">
    <property type="entry name" value="Mur_ligase_C"/>
</dbReference>
<dbReference type="Pfam" id="PF02875">
    <property type="entry name" value="Mur_ligase_C"/>
    <property type="match status" value="1"/>
</dbReference>
<keyword evidence="9 14" id="KW-0133">Cell shape</keyword>
<comment type="subcellular location">
    <subcellularLocation>
        <location evidence="1 14">Cytoplasm</location>
    </subcellularLocation>
</comment>
<accession>A0A345ZB13</accession>
<keyword evidence="12 14" id="KW-0961">Cell wall biogenesis/degradation</keyword>
<keyword evidence="19" id="KW-1185">Reference proteome</keyword>
<dbReference type="PANTHER" id="PTHR43445:SF3">
    <property type="entry name" value="UDP-N-ACETYLMURAMATE--L-ALANINE LIGASE"/>
    <property type="match status" value="1"/>
</dbReference>
<keyword evidence="5 14" id="KW-0436">Ligase</keyword>
<evidence type="ECO:0000256" key="9">
    <source>
        <dbReference type="ARBA" id="ARBA00022960"/>
    </source>
</evidence>
<dbReference type="Pfam" id="PF08245">
    <property type="entry name" value="Mur_ligase_M"/>
    <property type="match status" value="1"/>
</dbReference>
<evidence type="ECO:0000256" key="11">
    <source>
        <dbReference type="ARBA" id="ARBA00023306"/>
    </source>
</evidence>
<dbReference type="InterPro" id="IPR050061">
    <property type="entry name" value="MurCDEF_pg_biosynth"/>
</dbReference>
<comment type="pathway">
    <text evidence="2 14">Cell wall biogenesis; peptidoglycan biosynthesis.</text>
</comment>
<dbReference type="SUPFAM" id="SSF53623">
    <property type="entry name" value="MurD-like peptide ligases, catalytic domain"/>
    <property type="match status" value="1"/>
</dbReference>
<dbReference type="Gene3D" id="3.90.190.20">
    <property type="entry name" value="Mur ligase, C-terminal domain"/>
    <property type="match status" value="1"/>
</dbReference>
<reference evidence="18 19" key="1">
    <citation type="submission" date="2017-12" db="EMBL/GenBank/DDBJ databases">
        <title>Chromulinavorax destructans is a abundant pathogen of dominant heterotrophic picoflagllates.</title>
        <authorList>
            <person name="Deeg C.M."/>
            <person name="Zimmer M."/>
            <person name="Suttle C.A."/>
        </authorList>
    </citation>
    <scope>NUCLEOTIDE SEQUENCE [LARGE SCALE GENOMIC DNA]</scope>
    <source>
        <strain evidence="18 19">SeV1</strain>
    </source>
</reference>
<dbReference type="EMBL" id="CP025544">
    <property type="protein sequence ID" value="AXK60480.1"/>
    <property type="molecule type" value="Genomic_DNA"/>
</dbReference>
<keyword evidence="4 14" id="KW-0963">Cytoplasm</keyword>
<name>A0A345ZB13_9BACT</name>
<evidence type="ECO:0000256" key="1">
    <source>
        <dbReference type="ARBA" id="ARBA00004496"/>
    </source>
</evidence>
<dbReference type="PANTHER" id="PTHR43445">
    <property type="entry name" value="UDP-N-ACETYLMURAMATE--L-ALANINE LIGASE-RELATED"/>
    <property type="match status" value="1"/>
</dbReference>
<dbReference type="HAMAP" id="MF_00046">
    <property type="entry name" value="MurC"/>
    <property type="match status" value="1"/>
</dbReference>
<comment type="catalytic activity">
    <reaction evidence="13 14">
        <text>UDP-N-acetyl-alpha-D-muramate + L-alanine + ATP = UDP-N-acetyl-alpha-D-muramoyl-L-alanine + ADP + phosphate + H(+)</text>
        <dbReference type="Rhea" id="RHEA:23372"/>
        <dbReference type="ChEBI" id="CHEBI:15378"/>
        <dbReference type="ChEBI" id="CHEBI:30616"/>
        <dbReference type="ChEBI" id="CHEBI:43474"/>
        <dbReference type="ChEBI" id="CHEBI:57972"/>
        <dbReference type="ChEBI" id="CHEBI:70757"/>
        <dbReference type="ChEBI" id="CHEBI:83898"/>
        <dbReference type="ChEBI" id="CHEBI:456216"/>
        <dbReference type="EC" id="6.3.2.8"/>
    </reaction>
</comment>
<evidence type="ECO:0000259" key="15">
    <source>
        <dbReference type="Pfam" id="PF01225"/>
    </source>
</evidence>
<evidence type="ECO:0000259" key="17">
    <source>
        <dbReference type="Pfam" id="PF08245"/>
    </source>
</evidence>
<comment type="function">
    <text evidence="14">Cell wall formation.</text>
</comment>
<dbReference type="GO" id="GO:0008360">
    <property type="term" value="P:regulation of cell shape"/>
    <property type="evidence" value="ECO:0007669"/>
    <property type="project" value="UniProtKB-KW"/>
</dbReference>
<dbReference type="OrthoDB" id="9804126at2"/>
<keyword evidence="6 14" id="KW-0132">Cell division</keyword>
<comment type="similarity">
    <text evidence="14">Belongs to the MurCDEF family.</text>
</comment>
<evidence type="ECO:0000256" key="2">
    <source>
        <dbReference type="ARBA" id="ARBA00004752"/>
    </source>
</evidence>
<feature type="domain" description="Mur ligase N-terminal catalytic" evidence="15">
    <location>
        <begin position="6"/>
        <end position="106"/>
    </location>
</feature>
<dbReference type="InterPro" id="IPR036565">
    <property type="entry name" value="Mur-like_cat_sf"/>
</dbReference>
<dbReference type="NCBIfam" id="TIGR01082">
    <property type="entry name" value="murC"/>
    <property type="match status" value="1"/>
</dbReference>
<evidence type="ECO:0000256" key="13">
    <source>
        <dbReference type="ARBA" id="ARBA00047833"/>
    </source>
</evidence>
<gene>
    <name evidence="14" type="primary">murC</name>
    <name evidence="18" type="ORF">C0J27_01810</name>
</gene>
<dbReference type="InterPro" id="IPR013221">
    <property type="entry name" value="Mur_ligase_cen"/>
</dbReference>
<dbReference type="InterPro" id="IPR005758">
    <property type="entry name" value="UDP-N-AcMur_Ala_ligase_MurC"/>
</dbReference>
<evidence type="ECO:0000313" key="18">
    <source>
        <dbReference type="EMBL" id="AXK60480.1"/>
    </source>
</evidence>
<evidence type="ECO:0000256" key="14">
    <source>
        <dbReference type="HAMAP-Rule" id="MF_00046"/>
    </source>
</evidence>
<feature type="binding site" evidence="14">
    <location>
        <begin position="114"/>
        <end position="120"/>
    </location>
    <ligand>
        <name>ATP</name>
        <dbReference type="ChEBI" id="CHEBI:30616"/>
    </ligand>
</feature>
<feature type="domain" description="Mur ligase central" evidence="17">
    <location>
        <begin position="112"/>
        <end position="292"/>
    </location>
</feature>
<dbReference type="PROSITE" id="PS51257">
    <property type="entry name" value="PROKAR_LIPOPROTEIN"/>
    <property type="match status" value="1"/>
</dbReference>
<dbReference type="GO" id="GO:0005524">
    <property type="term" value="F:ATP binding"/>
    <property type="evidence" value="ECO:0007669"/>
    <property type="project" value="UniProtKB-UniRule"/>
</dbReference>
<dbReference type="EC" id="6.3.2.8" evidence="3 14"/>
<evidence type="ECO:0000256" key="6">
    <source>
        <dbReference type="ARBA" id="ARBA00022618"/>
    </source>
</evidence>
<sequence length="464" mass="51323">MYKKSHIHFVGINGIGMSGIAKILHAQGHSISGCDLALEMNNVQELITDGCNISYSHNTTACNDASIDTFVYSSDVSYDSPELIAARNRGIKTVQRAVILAEIMRPKFSIGVAGSHGKTTTSSMISHILTQAQVDPTVIVGGVMNNSHSNSRYGQGKYTVAETDESDKSLLLLPVCLAVLTNIDFEHVNVYKNLSEVSDVFTTYLNKVPFYGKAIVCLDDKNIQTILPNLTCNIITYGTTNQAHIQAINIQLTSDDASFDIIDTRCNLHIGHIKLPMPSIYNVLNATAAIATCLEIELSFKTIKQALESFLGVDRRFTLKGIIAEKNISIYDDYGHHPTEIHHSLITARRKCKNNLIVVFQPQRYSRTFHLWNEFIQTFKNSDITHLILTDIYGASETPIENISGEQLALEIKTIAPHIQVDYIAYANDLQEIKNKVLSIAVPHDLILLLGAGKVNKLAQKLLL</sequence>
<dbReference type="RefSeq" id="WP_115585495.1">
    <property type="nucleotide sequence ID" value="NZ_CP025544.1"/>
</dbReference>
<evidence type="ECO:0000313" key="19">
    <source>
        <dbReference type="Proteomes" id="UP000254834"/>
    </source>
</evidence>
<evidence type="ECO:0000256" key="12">
    <source>
        <dbReference type="ARBA" id="ARBA00023316"/>
    </source>
</evidence>
<keyword evidence="11 14" id="KW-0131">Cell cycle</keyword>
<dbReference type="Pfam" id="PF01225">
    <property type="entry name" value="Mur_ligase"/>
    <property type="match status" value="1"/>
</dbReference>
<dbReference type="SUPFAM" id="SSF53244">
    <property type="entry name" value="MurD-like peptide ligases, peptide-binding domain"/>
    <property type="match status" value="1"/>
</dbReference>
<evidence type="ECO:0000259" key="16">
    <source>
        <dbReference type="Pfam" id="PF02875"/>
    </source>
</evidence>
<protein>
    <recommendedName>
        <fullName evidence="3 14">UDP-N-acetylmuramate--L-alanine ligase</fullName>
        <ecNumber evidence="3 14">6.3.2.8</ecNumber>
    </recommendedName>
    <alternativeName>
        <fullName evidence="14">UDP-N-acetylmuramoyl-L-alanine synthetase</fullName>
    </alternativeName>
</protein>
<dbReference type="GO" id="GO:0071555">
    <property type="term" value="P:cell wall organization"/>
    <property type="evidence" value="ECO:0007669"/>
    <property type="project" value="UniProtKB-KW"/>
</dbReference>
<dbReference type="Gene3D" id="3.40.50.720">
    <property type="entry name" value="NAD(P)-binding Rossmann-like Domain"/>
    <property type="match status" value="1"/>
</dbReference>
<dbReference type="InterPro" id="IPR036615">
    <property type="entry name" value="Mur_ligase_C_dom_sf"/>
</dbReference>
<dbReference type="GO" id="GO:0051301">
    <property type="term" value="P:cell division"/>
    <property type="evidence" value="ECO:0007669"/>
    <property type="project" value="UniProtKB-KW"/>
</dbReference>
<dbReference type="GO" id="GO:0005737">
    <property type="term" value="C:cytoplasm"/>
    <property type="evidence" value="ECO:0007669"/>
    <property type="project" value="UniProtKB-SubCell"/>
</dbReference>
<evidence type="ECO:0000256" key="7">
    <source>
        <dbReference type="ARBA" id="ARBA00022741"/>
    </source>
</evidence>
<dbReference type="Proteomes" id="UP000254834">
    <property type="component" value="Chromosome"/>
</dbReference>
<evidence type="ECO:0000256" key="4">
    <source>
        <dbReference type="ARBA" id="ARBA00022490"/>
    </source>
</evidence>